<dbReference type="CDD" id="cd08995">
    <property type="entry name" value="GH32_EcAec43-like"/>
    <property type="match status" value="1"/>
</dbReference>
<comment type="similarity">
    <text evidence="1">Belongs to the glycosyl hydrolase 32 family.</text>
</comment>
<dbReference type="InterPro" id="IPR001362">
    <property type="entry name" value="Glyco_hydro_32"/>
</dbReference>
<dbReference type="EMBL" id="BACD03000005">
    <property type="protein sequence ID" value="GAO46707.1"/>
    <property type="molecule type" value="Genomic_DNA"/>
</dbReference>
<evidence type="ECO:0000256" key="4">
    <source>
        <dbReference type="ARBA" id="ARBA00023295"/>
    </source>
</evidence>
<reference evidence="7 8" key="2">
    <citation type="journal article" date="2014" name="J. Gen. Appl. Microbiol.">
        <title>The early diverging ascomycetous budding yeast Saitoella complicata has three histone deacetylases belonging to the Clr6, Hos2, and Rpd3 lineages.</title>
        <authorList>
            <person name="Nishida H."/>
            <person name="Matsumoto T."/>
            <person name="Kondo S."/>
            <person name="Hamamoto M."/>
            <person name="Yoshikawa H."/>
        </authorList>
    </citation>
    <scope>NUCLEOTIDE SEQUENCE [LARGE SCALE GENOMIC DNA]</scope>
    <source>
        <strain evidence="7 8">NRRL Y-17804</strain>
    </source>
</reference>
<evidence type="ECO:0000259" key="6">
    <source>
        <dbReference type="Pfam" id="PF00251"/>
    </source>
</evidence>
<feature type="domain" description="Glycosyl hydrolase family 32 N-terminal" evidence="6">
    <location>
        <begin position="23"/>
        <end position="318"/>
    </location>
</feature>
<dbReference type="STRING" id="698492.A0A0E9N9Z1"/>
<organism evidence="7 8">
    <name type="scientific">Saitoella complicata (strain BCRC 22490 / CBS 7301 / JCM 7358 / NBRC 10748 / NRRL Y-17804)</name>
    <dbReference type="NCBI Taxonomy" id="698492"/>
    <lineage>
        <taxon>Eukaryota</taxon>
        <taxon>Fungi</taxon>
        <taxon>Dikarya</taxon>
        <taxon>Ascomycota</taxon>
        <taxon>Taphrinomycotina</taxon>
        <taxon>Taphrinomycotina incertae sedis</taxon>
        <taxon>Saitoella</taxon>
    </lineage>
</organism>
<keyword evidence="3" id="KW-0378">Hydrolase</keyword>
<feature type="region of interest" description="Disordered" evidence="5">
    <location>
        <begin position="63"/>
        <end position="86"/>
    </location>
</feature>
<dbReference type="EC" id="3.2.1.26" evidence="2"/>
<dbReference type="Gene3D" id="2.115.10.20">
    <property type="entry name" value="Glycosyl hydrolase domain, family 43"/>
    <property type="match status" value="1"/>
</dbReference>
<dbReference type="PANTHER" id="PTHR43101:SF1">
    <property type="entry name" value="BETA-FRUCTOSIDASE"/>
    <property type="match status" value="1"/>
</dbReference>
<dbReference type="RefSeq" id="XP_019026906.1">
    <property type="nucleotide sequence ID" value="XM_019167241.1"/>
</dbReference>
<keyword evidence="8" id="KW-1185">Reference proteome</keyword>
<accession>A0A0E9N9Z1</accession>
<evidence type="ECO:0000313" key="7">
    <source>
        <dbReference type="EMBL" id="GAO46707.1"/>
    </source>
</evidence>
<gene>
    <name evidence="7" type="ORF">G7K_0930-t1</name>
</gene>
<dbReference type="InterPro" id="IPR051214">
    <property type="entry name" value="GH32_Enzymes"/>
</dbReference>
<evidence type="ECO:0000256" key="1">
    <source>
        <dbReference type="ARBA" id="ARBA00009902"/>
    </source>
</evidence>
<protein>
    <recommendedName>
        <fullName evidence="2">beta-fructofuranosidase</fullName>
        <ecNumber evidence="2">3.2.1.26</ecNumber>
    </recommendedName>
</protein>
<dbReference type="Gene3D" id="2.60.120.560">
    <property type="entry name" value="Exo-inulinase, domain 1"/>
    <property type="match status" value="1"/>
</dbReference>
<reference evidence="7 8" key="3">
    <citation type="journal article" date="2015" name="Genome Announc.">
        <title>Draft Genome Sequence of the Archiascomycetous Yeast Saitoella complicata.</title>
        <authorList>
            <person name="Yamauchi K."/>
            <person name="Kondo S."/>
            <person name="Hamamoto M."/>
            <person name="Takahashi Y."/>
            <person name="Ogura Y."/>
            <person name="Hayashi T."/>
            <person name="Nishida H."/>
        </authorList>
    </citation>
    <scope>NUCLEOTIDE SEQUENCE [LARGE SCALE GENOMIC DNA]</scope>
    <source>
        <strain evidence="7 8">NRRL Y-17804</strain>
    </source>
</reference>
<dbReference type="InterPro" id="IPR013148">
    <property type="entry name" value="Glyco_hydro_32_N"/>
</dbReference>
<reference evidence="7 8" key="1">
    <citation type="journal article" date="2011" name="J. Gen. Appl. Microbiol.">
        <title>Draft genome sequencing of the enigmatic yeast Saitoella complicata.</title>
        <authorList>
            <person name="Nishida H."/>
            <person name="Hamamoto M."/>
            <person name="Sugiyama J."/>
        </authorList>
    </citation>
    <scope>NUCLEOTIDE SEQUENCE [LARGE SCALE GENOMIC DNA]</scope>
    <source>
        <strain evidence="7 8">NRRL Y-17804</strain>
    </source>
</reference>
<dbReference type="Proteomes" id="UP000033140">
    <property type="component" value="Unassembled WGS sequence"/>
</dbReference>
<evidence type="ECO:0000313" key="8">
    <source>
        <dbReference type="Proteomes" id="UP000033140"/>
    </source>
</evidence>
<dbReference type="OMA" id="ELVRHDN"/>
<proteinExistence type="inferred from homology"/>
<evidence type="ECO:0000256" key="5">
    <source>
        <dbReference type="SAM" id="MobiDB-lite"/>
    </source>
</evidence>
<sequence length="537" mass="59547">MQHLTTASYHRPSKTQAAADAIPVVYNGEYHVFHLATPPNTIHHPPRLRSTWSHMRSKDLVSWTRDPEPALTPGDSKDALDTDGTWTGSAVEGPDELLHIFYTGYNLSHGGRQVIIEAVATDKACTSFIPSTEPIKVVNNGVSTFEDIDFRDAYVFYNDLESCYWMLVATRLRSGPYWTRGCIALLTSPDLSSWTVEEIPLFSPNDMFCPECPELFELSGKWYLVYSRFAAPDAGTVYRVADSPRGPFRKISGVDCKFDGRRWYAAKSCPKIGEEDKRVFFGWIGDKCHEDGKWLWGGHMALPREVSAAPNGALVIKPCLEALTAAFPTEGQKTVEGAGILESFGATKTKFLDDAFPTSYVLRVTLTSTNAPSFGLLFRTNLDLAGYALKFKRVGHTFSVILAQTPAPLDDFWADQYRLYLPRNVDGPELVRHDGLVLEEGRVEVQVLVVGETVEFFVDGKVVLSYRVQVEERAADGTTIGLIPDEDSGMDSDGDVAARQNVDEQADTERSGVKEFGLFLEDGTLCYSDFVVMPAKA</sequence>
<dbReference type="GO" id="GO:0005975">
    <property type="term" value="P:carbohydrate metabolic process"/>
    <property type="evidence" value="ECO:0007669"/>
    <property type="project" value="InterPro"/>
</dbReference>
<dbReference type="SUPFAM" id="SSF75005">
    <property type="entry name" value="Arabinanase/levansucrase/invertase"/>
    <property type="match status" value="1"/>
</dbReference>
<keyword evidence="4" id="KW-0326">Glycosidase</keyword>
<dbReference type="PANTHER" id="PTHR43101">
    <property type="entry name" value="BETA-FRUCTOSIDASE"/>
    <property type="match status" value="1"/>
</dbReference>
<evidence type="ECO:0000256" key="2">
    <source>
        <dbReference type="ARBA" id="ARBA00012758"/>
    </source>
</evidence>
<dbReference type="Pfam" id="PF00251">
    <property type="entry name" value="Glyco_hydro_32N"/>
    <property type="match status" value="1"/>
</dbReference>
<comment type="caution">
    <text evidence="7">The sequence shown here is derived from an EMBL/GenBank/DDBJ whole genome shotgun (WGS) entry which is preliminary data.</text>
</comment>
<dbReference type="AlphaFoldDB" id="A0A0E9N9Z1"/>
<evidence type="ECO:0000256" key="3">
    <source>
        <dbReference type="ARBA" id="ARBA00022801"/>
    </source>
</evidence>
<dbReference type="InterPro" id="IPR023296">
    <property type="entry name" value="Glyco_hydro_beta-prop_sf"/>
</dbReference>
<dbReference type="GO" id="GO:0004564">
    <property type="term" value="F:beta-fructofuranosidase activity"/>
    <property type="evidence" value="ECO:0007669"/>
    <property type="project" value="UniProtKB-EC"/>
</dbReference>
<dbReference type="OrthoDB" id="202537at2759"/>
<dbReference type="SMART" id="SM00640">
    <property type="entry name" value="Glyco_32"/>
    <property type="match status" value="1"/>
</dbReference>
<name>A0A0E9N9Z1_SAICN</name>